<keyword evidence="3" id="KW-0012">Acyltransferase</keyword>
<evidence type="ECO:0000313" key="3">
    <source>
        <dbReference type="EMBL" id="MDX5931270.1"/>
    </source>
</evidence>
<reference evidence="3 4" key="1">
    <citation type="submission" date="2023-11" db="EMBL/GenBank/DDBJ databases">
        <title>MicrobeMod: A computational toolkit for identifying prokaryotic methylation and restriction-modification with nanopore sequencing.</title>
        <authorList>
            <person name="Crits-Christoph A."/>
            <person name="Kang S.C."/>
            <person name="Lee H."/>
            <person name="Ostrov N."/>
        </authorList>
    </citation>
    <scope>NUCLEOTIDE SEQUENCE [LARGE SCALE GENOMIC DNA]</scope>
    <source>
        <strain evidence="3 4">DSMZ 700</strain>
    </source>
</reference>
<evidence type="ECO:0000313" key="4">
    <source>
        <dbReference type="Proteomes" id="UP001279553"/>
    </source>
</evidence>
<feature type="transmembrane region" description="Helical" evidence="1">
    <location>
        <begin position="276"/>
        <end position="297"/>
    </location>
</feature>
<dbReference type="RefSeq" id="WP_319614194.1">
    <property type="nucleotide sequence ID" value="NZ_JAWXYB010000018.1"/>
</dbReference>
<feature type="transmembrane region" description="Helical" evidence="1">
    <location>
        <begin position="112"/>
        <end position="128"/>
    </location>
</feature>
<keyword evidence="1" id="KW-0472">Membrane</keyword>
<dbReference type="GO" id="GO:0016747">
    <property type="term" value="F:acyltransferase activity, transferring groups other than amino-acyl groups"/>
    <property type="evidence" value="ECO:0007669"/>
    <property type="project" value="InterPro"/>
</dbReference>
<feature type="transmembrane region" description="Helical" evidence="1">
    <location>
        <begin position="161"/>
        <end position="181"/>
    </location>
</feature>
<keyword evidence="1" id="KW-1133">Transmembrane helix</keyword>
<dbReference type="Proteomes" id="UP001279553">
    <property type="component" value="Unassembled WGS sequence"/>
</dbReference>
<feature type="transmembrane region" description="Helical" evidence="1">
    <location>
        <begin position="77"/>
        <end position="100"/>
    </location>
</feature>
<dbReference type="InterPro" id="IPR050879">
    <property type="entry name" value="Acyltransferase_3"/>
</dbReference>
<feature type="transmembrane region" description="Helical" evidence="1">
    <location>
        <begin position="219"/>
        <end position="238"/>
    </location>
</feature>
<protein>
    <submittedName>
        <fullName evidence="3">Acyltransferase</fullName>
        <ecNumber evidence="3">2.3.-.-</ecNumber>
    </submittedName>
</protein>
<feature type="transmembrane region" description="Helical" evidence="1">
    <location>
        <begin position="12"/>
        <end position="30"/>
    </location>
</feature>
<dbReference type="Pfam" id="PF01757">
    <property type="entry name" value="Acyl_transf_3"/>
    <property type="match status" value="1"/>
</dbReference>
<feature type="transmembrane region" description="Helical" evidence="1">
    <location>
        <begin position="193"/>
        <end position="212"/>
    </location>
</feature>
<accession>A0AAW9DQJ5</accession>
<keyword evidence="3" id="KW-0808">Transferase</keyword>
<sequence>MSKTTHYATLDGMRGIAAIAVVMFHAKAYFGTVYPHSAYLAVDLFFCLSGFVIAHAYDDRLATGRLSAAGFVRVRLLRLYPLYIAGTALTIAAIAVALFVKHDASQWTARDFMIAVPAALLMLPAPFFDNIFALNIPAWSLFYELLANAVYATSLFSQRRVLMVVAGVAAAAVIVQTFMFGHIDQGTSWPSTVWALGRVFFGFPVGIMLYRLHRRMQPIVVPAPALLGLLALVMFAHLSGTARIGFDIGFVLLISPALVLLGSFDGPASPFLVQLCRWLGLISYPIYVIHFPVILILNSWERRHGNSALHHPLLGLALVTALIAVSFVAGHADARFRRVLTAGRLRLSRA</sequence>
<feature type="transmembrane region" description="Helical" evidence="1">
    <location>
        <begin position="37"/>
        <end position="57"/>
    </location>
</feature>
<name>A0AAW9DQJ5_ACIAO</name>
<evidence type="ECO:0000256" key="1">
    <source>
        <dbReference type="SAM" id="Phobius"/>
    </source>
</evidence>
<keyword evidence="4" id="KW-1185">Reference proteome</keyword>
<dbReference type="PANTHER" id="PTHR23028:SF134">
    <property type="entry name" value="PUTATIVE (AFU_ORTHOLOGUE AFUA_4G08520)-RELATED"/>
    <property type="match status" value="1"/>
</dbReference>
<proteinExistence type="predicted"/>
<evidence type="ECO:0000259" key="2">
    <source>
        <dbReference type="Pfam" id="PF01757"/>
    </source>
</evidence>
<dbReference type="InterPro" id="IPR002656">
    <property type="entry name" value="Acyl_transf_3_dom"/>
</dbReference>
<organism evidence="3 4">
    <name type="scientific">Acidiphilium acidophilum</name>
    <name type="common">Thiobacillus acidophilus</name>
    <dbReference type="NCBI Taxonomy" id="76588"/>
    <lineage>
        <taxon>Bacteria</taxon>
        <taxon>Pseudomonadati</taxon>
        <taxon>Pseudomonadota</taxon>
        <taxon>Alphaproteobacteria</taxon>
        <taxon>Acetobacterales</taxon>
        <taxon>Acidocellaceae</taxon>
        <taxon>Acidiphilium</taxon>
    </lineage>
</organism>
<dbReference type="PANTHER" id="PTHR23028">
    <property type="entry name" value="ACETYLTRANSFERASE"/>
    <property type="match status" value="1"/>
</dbReference>
<dbReference type="EC" id="2.3.-.-" evidence="3"/>
<gene>
    <name evidence="3" type="ORF">SIL87_10880</name>
</gene>
<comment type="caution">
    <text evidence="3">The sequence shown here is derived from an EMBL/GenBank/DDBJ whole genome shotgun (WGS) entry which is preliminary data.</text>
</comment>
<feature type="transmembrane region" description="Helical" evidence="1">
    <location>
        <begin position="309"/>
        <end position="329"/>
    </location>
</feature>
<feature type="domain" description="Acyltransferase 3" evidence="2">
    <location>
        <begin position="9"/>
        <end position="329"/>
    </location>
</feature>
<dbReference type="EMBL" id="JAWXYB010000018">
    <property type="protein sequence ID" value="MDX5931270.1"/>
    <property type="molecule type" value="Genomic_DNA"/>
</dbReference>
<dbReference type="AlphaFoldDB" id="A0AAW9DQJ5"/>
<feature type="transmembrane region" description="Helical" evidence="1">
    <location>
        <begin position="244"/>
        <end position="264"/>
    </location>
</feature>
<keyword evidence="1" id="KW-0812">Transmembrane</keyword>